<comment type="caution">
    <text evidence="8">The sequence shown here is derived from an EMBL/GenBank/DDBJ whole genome shotgun (WGS) entry which is preliminary data.</text>
</comment>
<dbReference type="EMBL" id="JAVRRA010027940">
    <property type="protein sequence ID" value="KAK5048391.1"/>
    <property type="molecule type" value="Genomic_DNA"/>
</dbReference>
<dbReference type="Pfam" id="PF02386">
    <property type="entry name" value="TrkH"/>
    <property type="match status" value="1"/>
</dbReference>
<evidence type="ECO:0000256" key="2">
    <source>
        <dbReference type="ARBA" id="ARBA00022448"/>
    </source>
</evidence>
<dbReference type="InterPro" id="IPR003445">
    <property type="entry name" value="Cat_transpt"/>
</dbReference>
<evidence type="ECO:0000256" key="6">
    <source>
        <dbReference type="ARBA" id="ARBA00023136"/>
    </source>
</evidence>
<keyword evidence="6 7" id="KW-0472">Membrane</keyword>
<keyword evidence="5" id="KW-0406">Ion transport</keyword>
<comment type="subcellular location">
    <subcellularLocation>
        <location evidence="1">Membrane</location>
        <topology evidence="1">Multi-pass membrane protein</topology>
    </subcellularLocation>
</comment>
<dbReference type="Proteomes" id="UP001357485">
    <property type="component" value="Unassembled WGS sequence"/>
</dbReference>
<evidence type="ECO:0000256" key="5">
    <source>
        <dbReference type="ARBA" id="ARBA00023065"/>
    </source>
</evidence>
<keyword evidence="2" id="KW-0813">Transport</keyword>
<evidence type="ECO:0000256" key="7">
    <source>
        <dbReference type="SAM" id="Phobius"/>
    </source>
</evidence>
<feature type="transmembrane region" description="Helical" evidence="7">
    <location>
        <begin position="102"/>
        <end position="119"/>
    </location>
</feature>
<keyword evidence="9" id="KW-1185">Reference proteome</keyword>
<reference evidence="8 9" key="1">
    <citation type="submission" date="2023-08" db="EMBL/GenBank/DDBJ databases">
        <title>Black Yeasts Isolated from many extreme environments.</title>
        <authorList>
            <person name="Coleine C."/>
            <person name="Stajich J.E."/>
            <person name="Selbmann L."/>
        </authorList>
    </citation>
    <scope>NUCLEOTIDE SEQUENCE [LARGE SCALE GENOMIC DNA]</scope>
    <source>
        <strain evidence="8 9">CCFEE 536</strain>
    </source>
</reference>
<proteinExistence type="predicted"/>
<gene>
    <name evidence="8" type="primary">TRK1_3</name>
    <name evidence="8" type="ORF">LTR16_011056</name>
</gene>
<evidence type="ECO:0000256" key="1">
    <source>
        <dbReference type="ARBA" id="ARBA00004141"/>
    </source>
</evidence>
<organism evidence="8 9">
    <name type="scientific">Cryomyces antarcticus</name>
    <dbReference type="NCBI Taxonomy" id="329879"/>
    <lineage>
        <taxon>Eukaryota</taxon>
        <taxon>Fungi</taxon>
        <taxon>Dikarya</taxon>
        <taxon>Ascomycota</taxon>
        <taxon>Pezizomycotina</taxon>
        <taxon>Dothideomycetes</taxon>
        <taxon>Dothideomycetes incertae sedis</taxon>
        <taxon>Cryomyces</taxon>
    </lineage>
</organism>
<feature type="non-terminal residue" evidence="8">
    <location>
        <position position="158"/>
    </location>
</feature>
<name>A0ABR0IU92_9PEZI</name>
<evidence type="ECO:0000313" key="9">
    <source>
        <dbReference type="Proteomes" id="UP001357485"/>
    </source>
</evidence>
<feature type="transmembrane region" description="Helical" evidence="7">
    <location>
        <begin position="37"/>
        <end position="57"/>
    </location>
</feature>
<keyword evidence="3 7" id="KW-0812">Transmembrane</keyword>
<evidence type="ECO:0000256" key="4">
    <source>
        <dbReference type="ARBA" id="ARBA00022989"/>
    </source>
</evidence>
<evidence type="ECO:0000256" key="3">
    <source>
        <dbReference type="ARBA" id="ARBA00022692"/>
    </source>
</evidence>
<accession>A0ABR0IU92</accession>
<dbReference type="PANTHER" id="PTHR31064">
    <property type="entry name" value="POTASSIUM TRANSPORT PROTEIN DDB_G0292412-RELATED"/>
    <property type="match status" value="1"/>
</dbReference>
<protein>
    <submittedName>
        <fullName evidence="8">Low affinity potassium transporter</fullName>
    </submittedName>
</protein>
<evidence type="ECO:0000313" key="8">
    <source>
        <dbReference type="EMBL" id="KAK5048391.1"/>
    </source>
</evidence>
<dbReference type="PANTHER" id="PTHR31064:SF30">
    <property type="entry name" value="HIGH-AFFINITY POTASSIUM TRANSPORT PROTEIN-RELATED"/>
    <property type="match status" value="1"/>
</dbReference>
<sequence length="158" mass="17916">MASKFAPVGSGVWEEFRFLLDHPRRCFTLLFPGKATWWLFWILFLLNGIDLLFFVVLDLHDPIITSLPPGYRVLDGLFQAASTRTAGFAVVNLAALHPAIQVSYLVMMYISVFPIAISVRRTNVYEEKSLGLYGGEEDEGEDKSYLAAHLRRQLSFDL</sequence>
<dbReference type="InterPro" id="IPR051143">
    <property type="entry name" value="TrkH_K-transport"/>
</dbReference>
<keyword evidence="4 7" id="KW-1133">Transmembrane helix</keyword>